<proteinExistence type="predicted"/>
<accession>A0A7X3KT98</accession>
<gene>
    <name evidence="2" type="ORF">GO594_01690</name>
</gene>
<evidence type="ECO:0008006" key="4">
    <source>
        <dbReference type="Google" id="ProtNLM"/>
    </source>
</evidence>
<evidence type="ECO:0000313" key="2">
    <source>
        <dbReference type="EMBL" id="MWK54678.1"/>
    </source>
</evidence>
<dbReference type="RefSeq" id="WP_202119504.1">
    <property type="nucleotide sequence ID" value="NZ_WTFN01000003.1"/>
</dbReference>
<protein>
    <recommendedName>
        <fullName evidence="4">Colicin import membrane protein</fullName>
    </recommendedName>
</protein>
<evidence type="ECO:0000313" key="3">
    <source>
        <dbReference type="Proteomes" id="UP000461288"/>
    </source>
</evidence>
<comment type="caution">
    <text evidence="2">The sequence shown here is derived from an EMBL/GenBank/DDBJ whole genome shotgun (WGS) entry which is preliminary data.</text>
</comment>
<dbReference type="EMBL" id="WTFN01000003">
    <property type="protein sequence ID" value="MWK54678.1"/>
    <property type="molecule type" value="Genomic_DNA"/>
</dbReference>
<dbReference type="AlphaFoldDB" id="A0A7X3KT98"/>
<reference evidence="2 3" key="1">
    <citation type="submission" date="2019-12" db="EMBL/GenBank/DDBJ databases">
        <title>Draft genome sequence of Pseudomonas otitidis recovered from a chicken carcass.</title>
        <authorList>
            <person name="Vieira T.R."/>
            <person name="Oliviera E.F.C."/>
            <person name="Silva N.M.V."/>
            <person name="Sambrano G.E."/>
            <person name="Cibulski S.P."/>
            <person name="Cardoso M.R.I."/>
        </authorList>
    </citation>
    <scope>NUCLEOTIDE SEQUENCE [LARGE SCALE GENOMIC DNA]</scope>
    <source>
        <strain evidence="2 3">25_K</strain>
    </source>
</reference>
<feature type="region of interest" description="Disordered" evidence="1">
    <location>
        <begin position="57"/>
        <end position="98"/>
    </location>
</feature>
<name>A0A7X3KT98_9GAMM</name>
<evidence type="ECO:0000256" key="1">
    <source>
        <dbReference type="SAM" id="MobiDB-lite"/>
    </source>
</evidence>
<sequence>MAERNVLKPFKLNTPDGVVEFEAGTQEIDDALVDHWFVKAHLEPVKAKKSDAEAKAKAEAEAKAKAQAEEEAKAKAEAEAKAKAEAEAKAKAEADKKA</sequence>
<dbReference type="Proteomes" id="UP000461288">
    <property type="component" value="Unassembled WGS sequence"/>
</dbReference>
<organism evidence="2 3">
    <name type="scientific">Metapseudomonas otitidis</name>
    <dbReference type="NCBI Taxonomy" id="319939"/>
    <lineage>
        <taxon>Bacteria</taxon>
        <taxon>Pseudomonadati</taxon>
        <taxon>Pseudomonadota</taxon>
        <taxon>Gammaproteobacteria</taxon>
        <taxon>Pseudomonadales</taxon>
        <taxon>Pseudomonadaceae</taxon>
        <taxon>Metapseudomonas</taxon>
    </lineage>
</organism>